<sequence length="298" mass="34148">MQRFGALRRQEDGPYRCNDYLAQGVTPPSYLFPSNTPALHPTNGVDPFEHIFASLPSDPSAGELSAVWRERICEWCYQVVDHFDYSREVVAVAMSFLDRYLSVKRVNKKIFQLAAMTSLYLAIKITEPSILKISSLIGLSRGFFTSEHIIAMEQSILRTLSWHTSPPIVMELVRTFFELLPQEVTDNAKRDCLELTRFLSELSVCDYFFVDKKPSNVALACILTAFEVHECRLRLRDIYQRGQYHKPKEDVFDDRMSGGRSPDNVMRRSNGGTDSVQREQYNNHVVQVSSTLVNDYPS</sequence>
<evidence type="ECO:0000313" key="5">
    <source>
        <dbReference type="EMBL" id="GFH46953.1"/>
    </source>
</evidence>
<dbReference type="InterPro" id="IPR006671">
    <property type="entry name" value="Cyclin_N"/>
</dbReference>
<accession>A0AAD3H1S5</accession>
<dbReference type="SUPFAM" id="SSF47954">
    <property type="entry name" value="Cyclin-like"/>
    <property type="match status" value="2"/>
</dbReference>
<dbReference type="InterPro" id="IPR039361">
    <property type="entry name" value="Cyclin"/>
</dbReference>
<protein>
    <recommendedName>
        <fullName evidence="4">Cyclin-like domain-containing protein</fullName>
    </recommendedName>
</protein>
<proteinExistence type="inferred from homology"/>
<evidence type="ECO:0000313" key="6">
    <source>
        <dbReference type="Proteomes" id="UP001054902"/>
    </source>
</evidence>
<dbReference type="SMART" id="SM00385">
    <property type="entry name" value="CYCLIN"/>
    <property type="match status" value="2"/>
</dbReference>
<dbReference type="EMBL" id="BLLK01000022">
    <property type="protein sequence ID" value="GFH46953.1"/>
    <property type="molecule type" value="Genomic_DNA"/>
</dbReference>
<dbReference type="FunFam" id="1.10.472.10:FF:000093">
    <property type="entry name" value="Predicted protein"/>
    <property type="match status" value="1"/>
</dbReference>
<evidence type="ECO:0000256" key="3">
    <source>
        <dbReference type="SAM" id="MobiDB-lite"/>
    </source>
</evidence>
<keyword evidence="6" id="KW-1185">Reference proteome</keyword>
<dbReference type="Gene3D" id="1.10.472.10">
    <property type="entry name" value="Cyclin-like"/>
    <property type="match status" value="1"/>
</dbReference>
<name>A0AAD3H1S5_9STRA</name>
<dbReference type="AlphaFoldDB" id="A0AAD3H1S5"/>
<reference evidence="5 6" key="1">
    <citation type="journal article" date="2021" name="Sci. Rep.">
        <title>The genome of the diatom Chaetoceros tenuissimus carries an ancient integrated fragment of an extant virus.</title>
        <authorList>
            <person name="Hongo Y."/>
            <person name="Kimura K."/>
            <person name="Takaki Y."/>
            <person name="Yoshida Y."/>
            <person name="Baba S."/>
            <person name="Kobayashi G."/>
            <person name="Nagasaki K."/>
            <person name="Hano T."/>
            <person name="Tomaru Y."/>
        </authorList>
    </citation>
    <scope>NUCLEOTIDE SEQUENCE [LARGE SCALE GENOMIC DNA]</scope>
    <source>
        <strain evidence="5 6">NIES-3715</strain>
    </source>
</reference>
<evidence type="ECO:0000256" key="2">
    <source>
        <dbReference type="RuleBase" id="RU000383"/>
    </source>
</evidence>
<dbReference type="InterPro" id="IPR004367">
    <property type="entry name" value="Cyclin_C-dom"/>
</dbReference>
<evidence type="ECO:0000256" key="1">
    <source>
        <dbReference type="ARBA" id="ARBA00023127"/>
    </source>
</evidence>
<dbReference type="PANTHER" id="PTHR10177">
    <property type="entry name" value="CYCLINS"/>
    <property type="match status" value="1"/>
</dbReference>
<comment type="caution">
    <text evidence="5">The sequence shown here is derived from an EMBL/GenBank/DDBJ whole genome shotgun (WGS) entry which is preliminary data.</text>
</comment>
<feature type="domain" description="Cyclin-like" evidence="4">
    <location>
        <begin position="182"/>
        <end position="290"/>
    </location>
</feature>
<organism evidence="5 6">
    <name type="scientific">Chaetoceros tenuissimus</name>
    <dbReference type="NCBI Taxonomy" id="426638"/>
    <lineage>
        <taxon>Eukaryota</taxon>
        <taxon>Sar</taxon>
        <taxon>Stramenopiles</taxon>
        <taxon>Ochrophyta</taxon>
        <taxon>Bacillariophyta</taxon>
        <taxon>Coscinodiscophyceae</taxon>
        <taxon>Chaetocerotophycidae</taxon>
        <taxon>Chaetocerotales</taxon>
        <taxon>Chaetocerotaceae</taxon>
        <taxon>Chaetoceros</taxon>
    </lineage>
</organism>
<dbReference type="InterPro" id="IPR036915">
    <property type="entry name" value="Cyclin-like_sf"/>
</dbReference>
<dbReference type="Pfam" id="PF02984">
    <property type="entry name" value="Cyclin_C"/>
    <property type="match status" value="1"/>
</dbReference>
<dbReference type="Pfam" id="PF00134">
    <property type="entry name" value="Cyclin_N"/>
    <property type="match status" value="1"/>
</dbReference>
<dbReference type="InterPro" id="IPR013763">
    <property type="entry name" value="Cyclin-like_dom"/>
</dbReference>
<dbReference type="Proteomes" id="UP001054902">
    <property type="component" value="Unassembled WGS sequence"/>
</dbReference>
<feature type="region of interest" description="Disordered" evidence="3">
    <location>
        <begin position="249"/>
        <end position="276"/>
    </location>
</feature>
<gene>
    <name evidence="5" type="ORF">CTEN210_03428</name>
</gene>
<feature type="domain" description="Cyclin-like" evidence="4">
    <location>
        <begin position="74"/>
        <end position="158"/>
    </location>
</feature>
<evidence type="ECO:0000259" key="4">
    <source>
        <dbReference type="SMART" id="SM00385"/>
    </source>
</evidence>
<comment type="similarity">
    <text evidence="2">Belongs to the cyclin family.</text>
</comment>
<keyword evidence="1 2" id="KW-0195">Cyclin</keyword>